<feature type="compositionally biased region" description="Polar residues" evidence="1">
    <location>
        <begin position="79"/>
        <end position="89"/>
    </location>
</feature>
<reference evidence="2" key="1">
    <citation type="journal article" date="2020" name="New Phytol.">
        <title>Comparative genomics reveals dynamic genome evolution in host specialist ectomycorrhizal fungi.</title>
        <authorList>
            <person name="Lofgren L.A."/>
            <person name="Nguyen N.H."/>
            <person name="Vilgalys R."/>
            <person name="Ruytinx J."/>
            <person name="Liao H.L."/>
            <person name="Branco S."/>
            <person name="Kuo A."/>
            <person name="LaButti K."/>
            <person name="Lipzen A."/>
            <person name="Andreopoulos W."/>
            <person name="Pangilinan J."/>
            <person name="Riley R."/>
            <person name="Hundley H."/>
            <person name="Na H."/>
            <person name="Barry K."/>
            <person name="Grigoriev I.V."/>
            <person name="Stajich J.E."/>
            <person name="Kennedy P.G."/>
        </authorList>
    </citation>
    <scope>NUCLEOTIDE SEQUENCE</scope>
    <source>
        <strain evidence="2">S12</strain>
    </source>
</reference>
<name>A0A9P7DIK3_9AGAM</name>
<dbReference type="EMBL" id="JABBWE010000027">
    <property type="protein sequence ID" value="KAG1794234.1"/>
    <property type="molecule type" value="Genomic_DNA"/>
</dbReference>
<evidence type="ECO:0000313" key="3">
    <source>
        <dbReference type="Proteomes" id="UP000719766"/>
    </source>
</evidence>
<evidence type="ECO:0000256" key="1">
    <source>
        <dbReference type="SAM" id="MobiDB-lite"/>
    </source>
</evidence>
<comment type="caution">
    <text evidence="2">The sequence shown here is derived from an EMBL/GenBank/DDBJ whole genome shotgun (WGS) entry which is preliminary data.</text>
</comment>
<proteinExistence type="predicted"/>
<protein>
    <submittedName>
        <fullName evidence="2">Uncharacterized protein</fullName>
    </submittedName>
</protein>
<dbReference type="AlphaFoldDB" id="A0A9P7DIK3"/>
<sequence length="211" mass="22837">MSTTGIPTTTQNMNHIGTPRAIGALRNQRSPALLHHLATPNIAHSTTRGGLNIMMNRVPSPAFPIKTEPNSDYRESDNESANSNDTPGRTSEEFKAQLVLNATRAQRDVCLAEKTLADCVLKQNVALGKLYKFEATEAERNGITLLEDKPSQKRRRKSISQDNGDAFSLEVDLAQPSPADPGSASATLSQTLNLNSEAQVVSNSLDLLESL</sequence>
<dbReference type="RefSeq" id="XP_041160462.1">
    <property type="nucleotide sequence ID" value="XM_041300113.1"/>
</dbReference>
<accession>A0A9P7DIK3</accession>
<feature type="region of interest" description="Disordered" evidence="1">
    <location>
        <begin position="60"/>
        <end position="90"/>
    </location>
</feature>
<organism evidence="2 3">
    <name type="scientific">Suillus plorans</name>
    <dbReference type="NCBI Taxonomy" id="116603"/>
    <lineage>
        <taxon>Eukaryota</taxon>
        <taxon>Fungi</taxon>
        <taxon>Dikarya</taxon>
        <taxon>Basidiomycota</taxon>
        <taxon>Agaricomycotina</taxon>
        <taxon>Agaricomycetes</taxon>
        <taxon>Agaricomycetidae</taxon>
        <taxon>Boletales</taxon>
        <taxon>Suillineae</taxon>
        <taxon>Suillaceae</taxon>
        <taxon>Suillus</taxon>
    </lineage>
</organism>
<evidence type="ECO:0000313" key="2">
    <source>
        <dbReference type="EMBL" id="KAG1794234.1"/>
    </source>
</evidence>
<gene>
    <name evidence="2" type="ORF">HD556DRAFT_1308283</name>
</gene>
<dbReference type="Proteomes" id="UP000719766">
    <property type="component" value="Unassembled WGS sequence"/>
</dbReference>
<dbReference type="GeneID" id="64593877"/>
<keyword evidence="3" id="KW-1185">Reference proteome</keyword>
<dbReference type="OrthoDB" id="2688567at2759"/>